<evidence type="ECO:0000313" key="10">
    <source>
        <dbReference type="EMBL" id="SJN18894.1"/>
    </source>
</evidence>
<accession>A0A1R4IH22</accession>
<keyword evidence="5 7" id="KW-0378">Hydrolase</keyword>
<protein>
    <recommendedName>
        <fullName evidence="3 7">Nuclease SbcCD subunit D</fullName>
    </recommendedName>
</protein>
<keyword evidence="7" id="KW-0255">Endonuclease</keyword>
<evidence type="ECO:0000259" key="9">
    <source>
        <dbReference type="Pfam" id="PF12320"/>
    </source>
</evidence>
<comment type="similarity">
    <text evidence="1 7">Belongs to the SbcD family.</text>
</comment>
<organism evidence="10 11">
    <name type="scientific">Micrococcus lylae</name>
    <dbReference type="NCBI Taxonomy" id="1273"/>
    <lineage>
        <taxon>Bacteria</taxon>
        <taxon>Bacillati</taxon>
        <taxon>Actinomycetota</taxon>
        <taxon>Actinomycetes</taxon>
        <taxon>Micrococcales</taxon>
        <taxon>Micrococcaceae</taxon>
        <taxon>Micrococcus</taxon>
    </lineage>
</organism>
<dbReference type="Proteomes" id="UP000196230">
    <property type="component" value="Unassembled WGS sequence"/>
</dbReference>
<evidence type="ECO:0000259" key="8">
    <source>
        <dbReference type="Pfam" id="PF00149"/>
    </source>
</evidence>
<evidence type="ECO:0000256" key="5">
    <source>
        <dbReference type="ARBA" id="ARBA00022801"/>
    </source>
</evidence>
<reference evidence="10 11" key="1">
    <citation type="submission" date="2017-02" db="EMBL/GenBank/DDBJ databases">
        <authorList>
            <person name="Peterson S.W."/>
        </authorList>
    </citation>
    <scope>NUCLEOTIDE SEQUENCE [LARGE SCALE GENOMIC DNA]</scope>
    <source>
        <strain evidence="10 11">2B3F</strain>
    </source>
</reference>
<feature type="domain" description="Calcineurin-like phosphoesterase" evidence="8">
    <location>
        <begin position="6"/>
        <end position="99"/>
    </location>
</feature>
<dbReference type="SUPFAM" id="SSF56300">
    <property type="entry name" value="Metallo-dependent phosphatases"/>
    <property type="match status" value="1"/>
</dbReference>
<feature type="domain" description="Nuclease SbcCD subunit D C-terminal" evidence="9">
    <location>
        <begin position="291"/>
        <end position="362"/>
    </location>
</feature>
<comment type="function">
    <text evidence="7">SbcCD cleaves DNA hairpin structures. These structures can inhibit DNA replication and are intermediates in certain DNA recombination reactions. The complex acts as a 3'-&gt;5' double strand exonuclease that can open hairpins. It also has a 5' single-strand endonuclease activity.</text>
</comment>
<evidence type="ECO:0000256" key="4">
    <source>
        <dbReference type="ARBA" id="ARBA00022722"/>
    </source>
</evidence>
<name>A0A1R4IH22_9MICC</name>
<proteinExistence type="inferred from homology"/>
<dbReference type="PANTHER" id="PTHR30337:SF0">
    <property type="entry name" value="NUCLEASE SBCCD SUBUNIT D"/>
    <property type="match status" value="1"/>
</dbReference>
<keyword evidence="4 7" id="KW-0540">Nuclease</keyword>
<dbReference type="GO" id="GO:0006260">
    <property type="term" value="P:DNA replication"/>
    <property type="evidence" value="ECO:0007669"/>
    <property type="project" value="UniProtKB-KW"/>
</dbReference>
<dbReference type="GO" id="GO:0006310">
    <property type="term" value="P:DNA recombination"/>
    <property type="evidence" value="ECO:0007669"/>
    <property type="project" value="UniProtKB-KW"/>
</dbReference>
<dbReference type="Pfam" id="PF00149">
    <property type="entry name" value="Metallophos"/>
    <property type="match status" value="1"/>
</dbReference>
<dbReference type="Gene3D" id="3.60.21.10">
    <property type="match status" value="1"/>
</dbReference>
<dbReference type="InterPro" id="IPR004593">
    <property type="entry name" value="SbcD"/>
</dbReference>
<dbReference type="GO" id="GO:0008408">
    <property type="term" value="F:3'-5' exonuclease activity"/>
    <property type="evidence" value="ECO:0007669"/>
    <property type="project" value="InterPro"/>
</dbReference>
<keyword evidence="6 7" id="KW-0269">Exonuclease</keyword>
<keyword evidence="7" id="KW-0235">DNA replication</keyword>
<dbReference type="InterPro" id="IPR050535">
    <property type="entry name" value="DNA_Repair-Maintenance_Comp"/>
</dbReference>
<evidence type="ECO:0000256" key="7">
    <source>
        <dbReference type="RuleBase" id="RU363069"/>
    </source>
</evidence>
<dbReference type="CDD" id="cd00840">
    <property type="entry name" value="MPP_Mre11_N"/>
    <property type="match status" value="1"/>
</dbReference>
<evidence type="ECO:0000256" key="1">
    <source>
        <dbReference type="ARBA" id="ARBA00010555"/>
    </source>
</evidence>
<dbReference type="EMBL" id="FUKP01000014">
    <property type="protein sequence ID" value="SJN18894.1"/>
    <property type="molecule type" value="Genomic_DNA"/>
</dbReference>
<evidence type="ECO:0000256" key="2">
    <source>
        <dbReference type="ARBA" id="ARBA00011322"/>
    </source>
</evidence>
<gene>
    <name evidence="7" type="primary">sbcD</name>
    <name evidence="10" type="ORF">FM125_02315</name>
</gene>
<dbReference type="GO" id="GO:0004519">
    <property type="term" value="F:endonuclease activity"/>
    <property type="evidence" value="ECO:0007669"/>
    <property type="project" value="UniProtKB-KW"/>
</dbReference>
<dbReference type="InterPro" id="IPR004843">
    <property type="entry name" value="Calcineurin-like_PHP"/>
</dbReference>
<sequence length="407" mass="44138">MTTMILLHTSDWHIGRSFHGTGLLESQRAVLDQLVATVRERGVDAVLLAGDVYDRALPPADAVRLLDETLAAIRAAGAAVVMTSGNHDSAVRLGFGGALMEASGVHLRTDPERLAEPILLEGRDGERAAVYGIPYLEPRHLGQEWGVDPHHTPVMQEAVRRIRADLAARRQDPDGGPLASIVLAHLFAAGGQGSEGERDIGEGEHLDCGAEDPEALVGTLGQVPVSVFDGLDYVALGHLHGRQTMAEHVRYSGSPLPYSFGEWQQDKGGWLVHVSGGDVTAVEKVDWPGGRQLAVLSGPTAELLESAEFDWAEDRWVQVTVTDDERPEKALERLRARYPHVLVFRHEPAGGRKEREKTYAQALRDAPSDLALTTGFVHHVRERAATEEETALLDAALSAARVQEVQA</sequence>
<comment type="subunit">
    <text evidence="2 7">Heterodimer of SbcC and SbcD.</text>
</comment>
<dbReference type="AlphaFoldDB" id="A0A1R4IH22"/>
<keyword evidence="7" id="KW-0233">DNA recombination</keyword>
<evidence type="ECO:0000256" key="3">
    <source>
        <dbReference type="ARBA" id="ARBA00013365"/>
    </source>
</evidence>
<dbReference type="InterPro" id="IPR029052">
    <property type="entry name" value="Metallo-depent_PP-like"/>
</dbReference>
<dbReference type="PANTHER" id="PTHR30337">
    <property type="entry name" value="COMPONENT OF ATP-DEPENDENT DSDNA EXONUCLEASE"/>
    <property type="match status" value="1"/>
</dbReference>
<evidence type="ECO:0000313" key="11">
    <source>
        <dbReference type="Proteomes" id="UP000196230"/>
    </source>
</evidence>
<dbReference type="InterPro" id="IPR041796">
    <property type="entry name" value="Mre11_N"/>
</dbReference>
<dbReference type="InterPro" id="IPR026843">
    <property type="entry name" value="SbcD_C"/>
</dbReference>
<dbReference type="NCBIfam" id="TIGR00619">
    <property type="entry name" value="sbcd"/>
    <property type="match status" value="1"/>
</dbReference>
<evidence type="ECO:0000256" key="6">
    <source>
        <dbReference type="ARBA" id="ARBA00022839"/>
    </source>
</evidence>
<dbReference type="Pfam" id="PF12320">
    <property type="entry name" value="SbcD_C"/>
    <property type="match status" value="1"/>
</dbReference>